<evidence type="ECO:0000313" key="3">
    <source>
        <dbReference type="Proteomes" id="UP000652720"/>
    </source>
</evidence>
<dbReference type="Proteomes" id="UP000652720">
    <property type="component" value="Unassembled WGS sequence"/>
</dbReference>
<keyword evidence="1" id="KW-0472">Membrane</keyword>
<dbReference type="EMBL" id="BMMA01000027">
    <property type="protein sequence ID" value="GGI88895.1"/>
    <property type="molecule type" value="Genomic_DNA"/>
</dbReference>
<organism evidence="2 3">
    <name type="scientific">Deinococcus wulumuqiensis</name>
    <dbReference type="NCBI Taxonomy" id="980427"/>
    <lineage>
        <taxon>Bacteria</taxon>
        <taxon>Thermotogati</taxon>
        <taxon>Deinococcota</taxon>
        <taxon>Deinococci</taxon>
        <taxon>Deinococcales</taxon>
        <taxon>Deinococcaceae</taxon>
        <taxon>Deinococcus</taxon>
    </lineage>
</organism>
<reference evidence="2" key="2">
    <citation type="submission" date="2023-08" db="EMBL/GenBank/DDBJ databases">
        <authorList>
            <person name="Sun Q."/>
            <person name="Zhou Y."/>
        </authorList>
    </citation>
    <scope>NUCLEOTIDE SEQUENCE</scope>
    <source>
        <strain evidence="2">CGMCC 1.8885</strain>
    </source>
</reference>
<feature type="transmembrane region" description="Helical" evidence="1">
    <location>
        <begin position="44"/>
        <end position="65"/>
    </location>
</feature>
<evidence type="ECO:0008006" key="4">
    <source>
        <dbReference type="Google" id="ProtNLM"/>
    </source>
</evidence>
<keyword evidence="1" id="KW-0812">Transmembrane</keyword>
<dbReference type="AlphaFoldDB" id="A0AAV4K8E0"/>
<sequence>MGFFCCASERSAVGGGPVNLRAMTLPPSPAQQSQAPAGPPPRRLSFLTLPLMIGLIYNAISLLTIPFSGPTLNDLLAEYGKASGQPVPTLSSELVQSALWISFFLTAALILWLYFTRRAVLEGKNAGRVSSIVIAVLSLLLFPVGTVLGIFMLVGAFDREVTAYLRR</sequence>
<feature type="transmembrane region" description="Helical" evidence="1">
    <location>
        <begin position="127"/>
        <end position="157"/>
    </location>
</feature>
<comment type="caution">
    <text evidence="2">The sequence shown here is derived from an EMBL/GenBank/DDBJ whole genome shotgun (WGS) entry which is preliminary data.</text>
</comment>
<accession>A0AAV4K8E0</accession>
<gene>
    <name evidence="2" type="ORF">GCM10010914_24080</name>
</gene>
<evidence type="ECO:0000256" key="1">
    <source>
        <dbReference type="SAM" id="Phobius"/>
    </source>
</evidence>
<keyword evidence="1" id="KW-1133">Transmembrane helix</keyword>
<evidence type="ECO:0000313" key="2">
    <source>
        <dbReference type="EMBL" id="GGI88895.1"/>
    </source>
</evidence>
<reference evidence="2" key="1">
    <citation type="journal article" date="2014" name="Int. J. Syst. Evol. Microbiol.">
        <title>Complete genome sequence of Corynebacterium casei LMG S-19264T (=DSM 44701T), isolated from a smear-ripened cheese.</title>
        <authorList>
            <consortium name="US DOE Joint Genome Institute (JGI-PGF)"/>
            <person name="Walter F."/>
            <person name="Albersmeier A."/>
            <person name="Kalinowski J."/>
            <person name="Ruckert C."/>
        </authorList>
    </citation>
    <scope>NUCLEOTIDE SEQUENCE</scope>
    <source>
        <strain evidence="2">CGMCC 1.8885</strain>
    </source>
</reference>
<feature type="transmembrane region" description="Helical" evidence="1">
    <location>
        <begin position="97"/>
        <end position="115"/>
    </location>
</feature>
<proteinExistence type="predicted"/>
<name>A0AAV4K8E0_9DEIO</name>
<protein>
    <recommendedName>
        <fullName evidence="4">DUF4234 domain-containing protein</fullName>
    </recommendedName>
</protein>